<dbReference type="InterPro" id="IPR005135">
    <property type="entry name" value="Endo/exonuclease/phosphatase"/>
</dbReference>
<name>A0A4P6XKH4_9ASCO</name>
<dbReference type="AlphaFoldDB" id="A0A4P6XKH4"/>
<organism evidence="4 5">
    <name type="scientific">Metschnikowia aff. pulcherrima</name>
    <dbReference type="NCBI Taxonomy" id="2163413"/>
    <lineage>
        <taxon>Eukaryota</taxon>
        <taxon>Fungi</taxon>
        <taxon>Dikarya</taxon>
        <taxon>Ascomycota</taxon>
        <taxon>Saccharomycotina</taxon>
        <taxon>Pichiomycetes</taxon>
        <taxon>Metschnikowiaceae</taxon>
        <taxon>Metschnikowia</taxon>
    </lineage>
</organism>
<dbReference type="GO" id="GO:0006139">
    <property type="term" value="P:nucleobase-containing compound metabolic process"/>
    <property type="evidence" value="ECO:0007669"/>
    <property type="project" value="UniProtKB-ARBA"/>
</dbReference>
<keyword evidence="5" id="KW-1185">Reference proteome</keyword>
<dbReference type="GO" id="GO:0000175">
    <property type="term" value="F:3'-5'-RNA exonuclease activity"/>
    <property type="evidence" value="ECO:0007669"/>
    <property type="project" value="TreeGrafter"/>
</dbReference>
<dbReference type="InterPro" id="IPR050410">
    <property type="entry name" value="CCR4/nocturin_mRNA_transcr"/>
</dbReference>
<evidence type="ECO:0000256" key="2">
    <source>
        <dbReference type="ARBA" id="ARBA00022801"/>
    </source>
</evidence>
<sequence length="382" mass="43743">MTYKGNSDHNVDVDQNIVSNLSGFYQHRNMLQIRSPKIRGPQLSIMTYNIRTQCPKRRYRDGDGNCYADQRYAVLAHEIGCYDADIVCLQEVEQAKMYKFRQRLSKLGYQLVLSMHNSINAMAICYKRDFFTEILWKIKHYEDSMLFSHSNNPDSHRALLLCLGFKDEFLKDRLRPSKGGLIIANTHLPADTHLRLKKTEQTAALLDYISEFSKQCAADYGVSDCYTFLAGDFNSTPNDDAYMALVSKPFHFDAANTGDPSHLLKIETSHNDIPLRAVSLYSAGYHLVHPENSNINNSRNEPHFSFWGPDFQGLLDFIFVVCPWDGNDYTKADSVDELHHYSQVKLLGLLRMPRDKEMIGFLPQVGAYPSDHLCMMADVELL</sequence>
<dbReference type="Gene3D" id="3.60.10.10">
    <property type="entry name" value="Endonuclease/exonuclease/phosphatase"/>
    <property type="match status" value="1"/>
</dbReference>
<evidence type="ECO:0000259" key="3">
    <source>
        <dbReference type="Pfam" id="PF03372"/>
    </source>
</evidence>
<keyword evidence="4" id="KW-0269">Exonuclease</keyword>
<reference evidence="5" key="1">
    <citation type="submission" date="2019-03" db="EMBL/GenBank/DDBJ databases">
        <title>Snf2 controls pulcherriminic acid biosynthesis and connects pigmentation and antifungal activity of the yeast Metschnikowia pulcherrima.</title>
        <authorList>
            <person name="Gore-Lloyd D."/>
            <person name="Sumann I."/>
            <person name="Brachmann A.O."/>
            <person name="Schneeberger K."/>
            <person name="Ortiz-Merino R.A."/>
            <person name="Moreno-Beltran M."/>
            <person name="Schlaefli M."/>
            <person name="Kirner P."/>
            <person name="Santos Kron A."/>
            <person name="Wolfe K.H."/>
            <person name="Piel J."/>
            <person name="Ahrens C.H."/>
            <person name="Henk D."/>
            <person name="Freimoser F.M."/>
        </authorList>
    </citation>
    <scope>NUCLEOTIDE SEQUENCE [LARGE SCALE GENOMIC DNA]</scope>
    <source>
        <strain evidence="5">APC 1.2</strain>
    </source>
</reference>
<feature type="domain" description="Endonuclease/exonuclease/phosphatase" evidence="3">
    <location>
        <begin position="46"/>
        <end position="372"/>
    </location>
</feature>
<dbReference type="SUPFAM" id="SSF56219">
    <property type="entry name" value="DNase I-like"/>
    <property type="match status" value="1"/>
</dbReference>
<dbReference type="PANTHER" id="PTHR12121">
    <property type="entry name" value="CARBON CATABOLITE REPRESSOR PROTEIN 4"/>
    <property type="match status" value="1"/>
</dbReference>
<dbReference type="Pfam" id="PF03372">
    <property type="entry name" value="Exo_endo_phos"/>
    <property type="match status" value="1"/>
</dbReference>
<dbReference type="PANTHER" id="PTHR12121:SF45">
    <property type="entry name" value="NOCTURNIN"/>
    <property type="match status" value="1"/>
</dbReference>
<comment type="similarity">
    <text evidence="1">Belongs to the CCR4/nocturin family.</text>
</comment>
<evidence type="ECO:0000256" key="1">
    <source>
        <dbReference type="ARBA" id="ARBA00010774"/>
    </source>
</evidence>
<protein>
    <submittedName>
        <fullName evidence="4">RNA exonuclease NGL2</fullName>
    </submittedName>
</protein>
<gene>
    <name evidence="4" type="primary">MPUL0B09290</name>
    <name evidence="4" type="ORF">METSCH_B09290</name>
</gene>
<proteinExistence type="inferred from homology"/>
<dbReference type="Proteomes" id="UP000292447">
    <property type="component" value="Chromosome II"/>
</dbReference>
<accession>A0A4P6XKH4</accession>
<keyword evidence="4" id="KW-0540">Nuclease</keyword>
<evidence type="ECO:0000313" key="5">
    <source>
        <dbReference type="Proteomes" id="UP000292447"/>
    </source>
</evidence>
<dbReference type="EMBL" id="CP034457">
    <property type="protein sequence ID" value="QBM87720.1"/>
    <property type="molecule type" value="Genomic_DNA"/>
</dbReference>
<evidence type="ECO:0000313" key="4">
    <source>
        <dbReference type="EMBL" id="QBM87720.1"/>
    </source>
</evidence>
<dbReference type="InterPro" id="IPR036691">
    <property type="entry name" value="Endo/exonu/phosph_ase_sf"/>
</dbReference>
<keyword evidence="2" id="KW-0378">Hydrolase</keyword>